<dbReference type="InterPro" id="IPR045247">
    <property type="entry name" value="Oye-like"/>
</dbReference>
<organism evidence="3 4">
    <name type="scientific">Pleurostoma richardsiae</name>
    <dbReference type="NCBI Taxonomy" id="41990"/>
    <lineage>
        <taxon>Eukaryota</taxon>
        <taxon>Fungi</taxon>
        <taxon>Dikarya</taxon>
        <taxon>Ascomycota</taxon>
        <taxon>Pezizomycotina</taxon>
        <taxon>Sordariomycetes</taxon>
        <taxon>Sordariomycetidae</taxon>
        <taxon>Calosphaeriales</taxon>
        <taxon>Pleurostomataceae</taxon>
        <taxon>Pleurostoma</taxon>
    </lineage>
</organism>
<dbReference type="InterPro" id="IPR013785">
    <property type="entry name" value="Aldolase_TIM"/>
</dbReference>
<keyword evidence="1" id="KW-0285">Flavoprotein</keyword>
<dbReference type="EMBL" id="JANBVO010000015">
    <property type="protein sequence ID" value="KAJ9145046.1"/>
    <property type="molecule type" value="Genomic_DNA"/>
</dbReference>
<dbReference type="InterPro" id="IPR001155">
    <property type="entry name" value="OxRdtase_FMN_N"/>
</dbReference>
<dbReference type="AlphaFoldDB" id="A0AA38RNK2"/>
<comment type="caution">
    <text evidence="3">The sequence shown here is derived from an EMBL/GenBank/DDBJ whole genome shotgun (WGS) entry which is preliminary data.</text>
</comment>
<dbReference type="PANTHER" id="PTHR22893">
    <property type="entry name" value="NADH OXIDOREDUCTASE-RELATED"/>
    <property type="match status" value="1"/>
</dbReference>
<dbReference type="PANTHER" id="PTHR22893:SF91">
    <property type="entry name" value="NADPH DEHYDROGENASE 2-RELATED"/>
    <property type="match status" value="1"/>
</dbReference>
<evidence type="ECO:0000259" key="2">
    <source>
        <dbReference type="Pfam" id="PF00724"/>
    </source>
</evidence>
<accession>A0AA38RNK2</accession>
<reference evidence="3" key="1">
    <citation type="submission" date="2022-07" db="EMBL/GenBank/DDBJ databases">
        <title>Fungi with potential for degradation of polypropylene.</title>
        <authorList>
            <person name="Gostincar C."/>
        </authorList>
    </citation>
    <scope>NUCLEOTIDE SEQUENCE</scope>
    <source>
        <strain evidence="3">EXF-13308</strain>
    </source>
</reference>
<sequence length="403" mass="43532">MSALFFPIQVGQCHLRHRVVMAPMTRRRALDDHTPADMMVEYYAQRAAAPGTLLISEATSVSPRSAALPNTPGLFTVEQIEAWKPITTAVHARGSYIFAQLWICGRAARAGAVKRGAEVVSASDVPLDANAPVPRPLSEPEILQLIDDYRTASVNAIEAGFDGVEVHGANGYLVDQFTQDVSNRRTDAWGGSVEKRARFGIEVAKAIAGAIGADRVGYRVSPWSRHHSMRMNDPVPQFSYLVTQLRELKLAYLHIIEARVMGNTDSEGRESIKFLVNIWGKTSPVIVAGGYNGTSAREAIETVYSGSDVLVGFGRAFISNPDLPRRIQHDLPLAKYNRDLFYEVLEPKGYTDYPPIRELDGQHSVATAGSGGRCSQASDTAAAGVGGELTQLSPTIAGTVGAA</sequence>
<dbReference type="Pfam" id="PF00724">
    <property type="entry name" value="Oxidored_FMN"/>
    <property type="match status" value="1"/>
</dbReference>
<dbReference type="GO" id="GO:0003959">
    <property type="term" value="F:NADPH dehydrogenase activity"/>
    <property type="evidence" value="ECO:0007669"/>
    <property type="project" value="TreeGrafter"/>
</dbReference>
<evidence type="ECO:0000256" key="1">
    <source>
        <dbReference type="ARBA" id="ARBA00022630"/>
    </source>
</evidence>
<dbReference type="FunFam" id="3.20.20.70:FF:000138">
    <property type="entry name" value="NADPH dehydrogenase 1"/>
    <property type="match status" value="1"/>
</dbReference>
<evidence type="ECO:0000313" key="4">
    <source>
        <dbReference type="Proteomes" id="UP001174694"/>
    </source>
</evidence>
<dbReference type="SUPFAM" id="SSF51395">
    <property type="entry name" value="FMN-linked oxidoreductases"/>
    <property type="match status" value="1"/>
</dbReference>
<dbReference type="Proteomes" id="UP001174694">
    <property type="component" value="Unassembled WGS sequence"/>
</dbReference>
<keyword evidence="4" id="KW-1185">Reference proteome</keyword>
<gene>
    <name evidence="3" type="ORF">NKR23_g5561</name>
</gene>
<dbReference type="CDD" id="cd02933">
    <property type="entry name" value="OYE_like_FMN"/>
    <property type="match status" value="1"/>
</dbReference>
<protein>
    <recommendedName>
        <fullName evidence="2">NADH:flavin oxidoreductase/NADH oxidase N-terminal domain-containing protein</fullName>
    </recommendedName>
</protein>
<proteinExistence type="predicted"/>
<feature type="domain" description="NADH:flavin oxidoreductase/NADH oxidase N-terminal" evidence="2">
    <location>
        <begin position="4"/>
        <end position="333"/>
    </location>
</feature>
<name>A0AA38RNK2_9PEZI</name>
<dbReference type="GO" id="GO:0010181">
    <property type="term" value="F:FMN binding"/>
    <property type="evidence" value="ECO:0007669"/>
    <property type="project" value="InterPro"/>
</dbReference>
<dbReference type="Gene3D" id="3.20.20.70">
    <property type="entry name" value="Aldolase class I"/>
    <property type="match status" value="1"/>
</dbReference>
<evidence type="ECO:0000313" key="3">
    <source>
        <dbReference type="EMBL" id="KAJ9145046.1"/>
    </source>
</evidence>